<evidence type="ECO:0000313" key="3">
    <source>
        <dbReference type="Proteomes" id="UP001195769"/>
    </source>
</evidence>
<proteinExistence type="predicted"/>
<feature type="compositionally biased region" description="Polar residues" evidence="1">
    <location>
        <begin position="100"/>
        <end position="124"/>
    </location>
</feature>
<keyword evidence="3" id="KW-1185">Reference proteome</keyword>
<feature type="region of interest" description="Disordered" evidence="1">
    <location>
        <begin position="97"/>
        <end position="137"/>
    </location>
</feature>
<protein>
    <submittedName>
        <fullName evidence="2">Uncharacterized protein</fullName>
    </submittedName>
</protein>
<reference evidence="2" key="1">
    <citation type="journal article" date="2020" name="New Phytol.">
        <title>Comparative genomics reveals dynamic genome evolution in host specialist ectomycorrhizal fungi.</title>
        <authorList>
            <person name="Lofgren L.A."/>
            <person name="Nguyen N.H."/>
            <person name="Vilgalys R."/>
            <person name="Ruytinx J."/>
            <person name="Liao H.L."/>
            <person name="Branco S."/>
            <person name="Kuo A."/>
            <person name="LaButti K."/>
            <person name="Lipzen A."/>
            <person name="Andreopoulos W."/>
            <person name="Pangilinan J."/>
            <person name="Riley R."/>
            <person name="Hundley H."/>
            <person name="Na H."/>
            <person name="Barry K."/>
            <person name="Grigoriev I.V."/>
            <person name="Stajich J.E."/>
            <person name="Kennedy P.G."/>
        </authorList>
    </citation>
    <scope>NUCLEOTIDE SEQUENCE</scope>
    <source>
        <strain evidence="2">FC203</strain>
    </source>
</reference>
<evidence type="ECO:0000256" key="1">
    <source>
        <dbReference type="SAM" id="MobiDB-lite"/>
    </source>
</evidence>
<gene>
    <name evidence="2" type="ORF">F5891DRAFT_1212483</name>
</gene>
<organism evidence="2 3">
    <name type="scientific">Suillus fuscotomentosus</name>
    <dbReference type="NCBI Taxonomy" id="1912939"/>
    <lineage>
        <taxon>Eukaryota</taxon>
        <taxon>Fungi</taxon>
        <taxon>Dikarya</taxon>
        <taxon>Basidiomycota</taxon>
        <taxon>Agaricomycotina</taxon>
        <taxon>Agaricomycetes</taxon>
        <taxon>Agaricomycetidae</taxon>
        <taxon>Boletales</taxon>
        <taxon>Suillineae</taxon>
        <taxon>Suillaceae</taxon>
        <taxon>Suillus</taxon>
    </lineage>
</organism>
<sequence length="336" mass="38035">MFSKYDFSFRRLLSAIFSRSMEFPTDVPGLFTLGEIRLEVAAWRGMLLNSNFPPRCVLEQLMFCKATKRKQHEFIVLYFRHWDASVPATAVVVVDRAPKPSSNDSGSSTPITHSSGITSPSALQTPALDSVSTTKNTGTTAHKHLESRYGQYQCLCTLTFSATSARPSATQISVLLSIINMHAPDYHLYQFQCYWFASTVWEAIKQLFPGGLESTWQGKRSCYHGFNVERADSVEAVCEGYADEWRRLENEAELKRQAEHARTQQTWMDGLAHGLAHGLAQSQAEVDRCQAEVGRSRAEFDRRQAEFDRRQAEFERREAEIDCLLAQNSQLRTSLG</sequence>
<comment type="caution">
    <text evidence="2">The sequence shown here is derived from an EMBL/GenBank/DDBJ whole genome shotgun (WGS) entry which is preliminary data.</text>
</comment>
<evidence type="ECO:0000313" key="2">
    <source>
        <dbReference type="EMBL" id="KAG1890705.1"/>
    </source>
</evidence>
<dbReference type="RefSeq" id="XP_041217971.1">
    <property type="nucleotide sequence ID" value="XM_041369222.1"/>
</dbReference>
<accession>A0AAD4HCC7</accession>
<dbReference type="AlphaFoldDB" id="A0AAD4HCC7"/>
<dbReference type="EMBL" id="JABBWK010000132">
    <property type="protein sequence ID" value="KAG1890705.1"/>
    <property type="molecule type" value="Genomic_DNA"/>
</dbReference>
<dbReference type="Proteomes" id="UP001195769">
    <property type="component" value="Unassembled WGS sequence"/>
</dbReference>
<dbReference type="GeneID" id="64663520"/>
<name>A0AAD4HCC7_9AGAM</name>